<accession>A0A2T1GA85</accession>
<dbReference type="GO" id="GO:0101006">
    <property type="term" value="F:protein histidine phosphatase activity"/>
    <property type="evidence" value="ECO:0007669"/>
    <property type="project" value="InterPro"/>
</dbReference>
<name>A0A2T1GA85_9CYAN</name>
<comment type="caution">
    <text evidence="1">The sequence shown here is derived from an EMBL/GenBank/DDBJ whole genome shotgun (WGS) entry which is preliminary data.</text>
</comment>
<dbReference type="InterPro" id="IPR013078">
    <property type="entry name" value="His_Pase_superF_clade-1"/>
</dbReference>
<dbReference type="RefSeq" id="WP_106308376.1">
    <property type="nucleotide sequence ID" value="NZ_PVWO01000284.1"/>
</dbReference>
<dbReference type="SUPFAM" id="SSF53254">
    <property type="entry name" value="Phosphoglycerate mutase-like"/>
    <property type="match status" value="1"/>
</dbReference>
<dbReference type="NCBIfam" id="TIGR00249">
    <property type="entry name" value="sixA"/>
    <property type="match status" value="1"/>
</dbReference>
<dbReference type="AlphaFoldDB" id="A0A2T1GA85"/>
<protein>
    <submittedName>
        <fullName evidence="1">Phosphohistidine phosphatase SixA</fullName>
    </submittedName>
</protein>
<dbReference type="Pfam" id="PF00300">
    <property type="entry name" value="His_Phos_1"/>
    <property type="match status" value="1"/>
</dbReference>
<dbReference type="GO" id="GO:0005737">
    <property type="term" value="C:cytoplasm"/>
    <property type="evidence" value="ECO:0007669"/>
    <property type="project" value="InterPro"/>
</dbReference>
<evidence type="ECO:0000313" key="1">
    <source>
        <dbReference type="EMBL" id="PSB54083.1"/>
    </source>
</evidence>
<dbReference type="Gene3D" id="3.40.50.1240">
    <property type="entry name" value="Phosphoglycerate mutase-like"/>
    <property type="match status" value="1"/>
</dbReference>
<dbReference type="Proteomes" id="UP000238937">
    <property type="component" value="Unassembled WGS sequence"/>
</dbReference>
<gene>
    <name evidence="1" type="primary">sixA</name>
    <name evidence="1" type="ORF">C7B77_19065</name>
</gene>
<reference evidence="1 2" key="1">
    <citation type="submission" date="2018-03" db="EMBL/GenBank/DDBJ databases">
        <title>The ancient ancestry and fast evolution of plastids.</title>
        <authorList>
            <person name="Moore K.R."/>
            <person name="Magnabosco C."/>
            <person name="Momper L."/>
            <person name="Gold D.A."/>
            <person name="Bosak T."/>
            <person name="Fournier G.P."/>
        </authorList>
    </citation>
    <scope>NUCLEOTIDE SEQUENCE [LARGE SCALE GENOMIC DNA]</scope>
    <source>
        <strain evidence="1 2">CCALA 037</strain>
    </source>
</reference>
<dbReference type="InterPro" id="IPR004449">
    <property type="entry name" value="SixA"/>
</dbReference>
<sequence>MYLYLIRHGIAVDLDPLTVDVTASDEFRSLTKIGRKKVAQVADRLAELELRFDLMITSPLVRARQTADILLDKQLSYKLEVSDRLKPAGTLESWLLEWKARSNNISTISTVALVGHEPNLSEWAELFLFGRIEGKIILKKGGIIGLKFTDNFKIGAAELACSIPPKYLLS</sequence>
<organism evidence="1 2">
    <name type="scientific">Chamaesiphon polymorphus CCALA 037</name>
    <dbReference type="NCBI Taxonomy" id="2107692"/>
    <lineage>
        <taxon>Bacteria</taxon>
        <taxon>Bacillati</taxon>
        <taxon>Cyanobacteriota</taxon>
        <taxon>Cyanophyceae</taxon>
        <taxon>Gomontiellales</taxon>
        <taxon>Chamaesiphonaceae</taxon>
        <taxon>Chamaesiphon</taxon>
    </lineage>
</organism>
<dbReference type="OrthoDB" id="194934at2"/>
<dbReference type="InterPro" id="IPR029033">
    <property type="entry name" value="His_PPase_superfam"/>
</dbReference>
<proteinExistence type="predicted"/>
<evidence type="ECO:0000313" key="2">
    <source>
        <dbReference type="Proteomes" id="UP000238937"/>
    </source>
</evidence>
<dbReference type="CDD" id="cd07067">
    <property type="entry name" value="HP_PGM_like"/>
    <property type="match status" value="1"/>
</dbReference>
<keyword evidence="2" id="KW-1185">Reference proteome</keyword>
<dbReference type="EMBL" id="PVWO01000284">
    <property type="protein sequence ID" value="PSB54083.1"/>
    <property type="molecule type" value="Genomic_DNA"/>
</dbReference>